<gene>
    <name evidence="1" type="ORF">AMD02_12095</name>
</gene>
<comment type="caution">
    <text evidence="1">The sequence shown here is derived from an EMBL/GenBank/DDBJ whole genome shotgun (WGS) entry which is preliminary data.</text>
</comment>
<dbReference type="AlphaFoldDB" id="A0A0M0KNP4"/>
<proteinExistence type="predicted"/>
<dbReference type="PATRIC" id="fig|136160.3.peg.2838"/>
<accession>A0A4Y7WXY9</accession>
<reference evidence="1" key="1">
    <citation type="submission" date="2015-08" db="EMBL/GenBank/DDBJ databases">
        <title>Complete DNA Sequence of Pseudomonas syringae pv. actinidiae, the Causal Agent of Kiwifruit Canker Disease.</title>
        <authorList>
            <person name="Rikkerink E.H.A."/>
            <person name="Fineran P.C."/>
        </authorList>
    </citation>
    <scope>NUCLEOTIDE SEQUENCE</scope>
    <source>
        <strain evidence="1">DSM 13666</strain>
    </source>
</reference>
<name>A0A0M0KNP4_ALKHA</name>
<sequence>MPHEEYTNLFKKVILVNEWYKQKYIKTPTIAEIAMMVGDSEEKVLECLEFGNPMHANAFPVH</sequence>
<dbReference type="InterPro" id="IPR036388">
    <property type="entry name" value="WH-like_DNA-bd_sf"/>
</dbReference>
<dbReference type="Gene3D" id="1.10.10.10">
    <property type="entry name" value="Winged helix-like DNA-binding domain superfamily/Winged helix DNA-binding domain"/>
    <property type="match status" value="1"/>
</dbReference>
<evidence type="ECO:0000313" key="1">
    <source>
        <dbReference type="EMBL" id="KOO40247.1"/>
    </source>
</evidence>
<organism evidence="1">
    <name type="scientific">Halalkalibacterium halodurans</name>
    <name type="common">Bacillus halodurans</name>
    <dbReference type="NCBI Taxonomy" id="86665"/>
    <lineage>
        <taxon>Bacteria</taxon>
        <taxon>Bacillati</taxon>
        <taxon>Bacillota</taxon>
        <taxon>Bacilli</taxon>
        <taxon>Bacillales</taxon>
        <taxon>Bacillaceae</taxon>
        <taxon>Halalkalibacterium (ex Joshi et al. 2022)</taxon>
    </lineage>
</organism>
<dbReference type="EMBL" id="LILD01000001">
    <property type="protein sequence ID" value="KOO40247.1"/>
    <property type="molecule type" value="Genomic_DNA"/>
</dbReference>
<accession>A0A0M0KNP4</accession>
<protein>
    <submittedName>
        <fullName evidence="1">Uncharacterized protein</fullName>
    </submittedName>
</protein>